<dbReference type="PANTHER" id="PTHR23132">
    <property type="entry name" value="D-ALANINE--D-ALANINE LIGASE"/>
    <property type="match status" value="1"/>
</dbReference>
<evidence type="ECO:0000313" key="28">
    <source>
        <dbReference type="EMBL" id="APF39920.1"/>
    </source>
</evidence>
<comment type="pathway">
    <text evidence="18">Glycan biosynthesis.</text>
</comment>
<keyword evidence="7 22" id="KW-0963">Cytoplasm</keyword>
<evidence type="ECO:0000256" key="12">
    <source>
        <dbReference type="ARBA" id="ARBA00022842"/>
    </source>
</evidence>
<evidence type="ECO:0000256" key="15">
    <source>
        <dbReference type="ARBA" id="ARBA00023211"/>
    </source>
</evidence>
<feature type="binding site" evidence="25">
    <location>
        <position position="336"/>
    </location>
    <ligand>
        <name>Mg(2+)</name>
        <dbReference type="ChEBI" id="CHEBI:18420"/>
        <label>2</label>
    </ligand>
</feature>
<sequence>MTTASTRVLLLFGGRSSEHSVSCVTAAGVLRAIDRERFDVIPVGITPDGEWTRVKSNPDEWSLRGTSLPVVPHSGESIRLSKVGEHFEVLSDQLDADHETVLSTTTLGTVDVVFPLLHGPYGEDGTLQGQLELLDIPYVGSGVAASAIGMDKHFMKVAFEAAGLEVGPYEVITNKQWLRSPEEAIARLESLEYPLFVKPSRAGSSVGITRVEDADGLREAIEEARRFDPKVVVEQGILGREIECGVLEGRGSDHARASLPGEIVVEAGAHTFYDFEAKYVDGSAAKLSCPAVLPEDAIKSLQELAVVAFDAVDGEGLGRVDFFYTPDGRWVINEINTMPGFTPISMYPQMWDKTGLNYKDLITELIDLALGRKLGLR</sequence>
<keyword evidence="29" id="KW-1185">Reference proteome</keyword>
<evidence type="ECO:0000256" key="14">
    <source>
        <dbReference type="ARBA" id="ARBA00022984"/>
    </source>
</evidence>
<evidence type="ECO:0000256" key="1">
    <source>
        <dbReference type="ARBA" id="ARBA00001936"/>
    </source>
</evidence>
<dbReference type="Pfam" id="PF01820">
    <property type="entry name" value="Dala_Dala_lig_N"/>
    <property type="match status" value="1"/>
</dbReference>
<dbReference type="InterPro" id="IPR011127">
    <property type="entry name" value="Dala_Dala_lig_N"/>
</dbReference>
<feature type="active site" evidence="23">
    <location>
        <position position="345"/>
    </location>
</feature>
<feature type="binding site" evidence="24">
    <location>
        <begin position="234"/>
        <end position="241"/>
    </location>
    <ligand>
        <name>ATP</name>
        <dbReference type="ChEBI" id="CHEBI:30616"/>
    </ligand>
</feature>
<dbReference type="GO" id="GO:0008360">
    <property type="term" value="P:regulation of cell shape"/>
    <property type="evidence" value="ECO:0007669"/>
    <property type="project" value="UniProtKB-KW"/>
</dbReference>
<evidence type="ECO:0000256" key="19">
    <source>
        <dbReference type="ARBA" id="ARBA00068427"/>
    </source>
</evidence>
<dbReference type="InterPro" id="IPR011095">
    <property type="entry name" value="Dala_Dala_lig_C"/>
</dbReference>
<evidence type="ECO:0000313" key="29">
    <source>
        <dbReference type="Proteomes" id="UP000183530"/>
    </source>
</evidence>
<keyword evidence="11 26" id="KW-0067">ATP-binding</keyword>
<comment type="cofactor">
    <cofactor evidence="1">
        <name>Mn(2+)</name>
        <dbReference type="ChEBI" id="CHEBI:29035"/>
    </cofactor>
</comment>
<dbReference type="InterPro" id="IPR000291">
    <property type="entry name" value="D-Ala_lig_Van_CS"/>
</dbReference>
<dbReference type="Pfam" id="PF07478">
    <property type="entry name" value="Dala_Dala_lig_C"/>
    <property type="match status" value="1"/>
</dbReference>
<dbReference type="Gene3D" id="3.30.470.20">
    <property type="entry name" value="ATP-grasp fold, B domain"/>
    <property type="match status" value="1"/>
</dbReference>
<feature type="active site" evidence="23">
    <location>
        <position position="204"/>
    </location>
</feature>
<evidence type="ECO:0000256" key="9">
    <source>
        <dbReference type="ARBA" id="ARBA00022723"/>
    </source>
</evidence>
<comment type="subcellular location">
    <subcellularLocation>
        <location evidence="3 22">Cytoplasm</location>
    </subcellularLocation>
</comment>
<dbReference type="InterPro" id="IPR013815">
    <property type="entry name" value="ATP_grasp_subdomain_1"/>
</dbReference>
<dbReference type="SUPFAM" id="SSF52440">
    <property type="entry name" value="PreATP-grasp domain"/>
    <property type="match status" value="1"/>
</dbReference>
<feature type="binding site" evidence="24">
    <location>
        <position position="152"/>
    </location>
    <ligand>
        <name>ATP</name>
        <dbReference type="ChEBI" id="CHEBI:30616"/>
    </ligand>
</feature>
<dbReference type="InterPro" id="IPR011761">
    <property type="entry name" value="ATP-grasp"/>
</dbReference>
<dbReference type="PROSITE" id="PS50975">
    <property type="entry name" value="ATP_GRASP"/>
    <property type="match status" value="1"/>
</dbReference>
<keyword evidence="10 24" id="KW-0547">Nucleotide-binding</keyword>
<dbReference type="AlphaFoldDB" id="A0A1L2ZL43"/>
<evidence type="ECO:0000256" key="18">
    <source>
        <dbReference type="ARBA" id="ARBA00060592"/>
    </source>
</evidence>
<dbReference type="GO" id="GO:0046872">
    <property type="term" value="F:metal ion binding"/>
    <property type="evidence" value="ECO:0007669"/>
    <property type="project" value="UniProtKB-KW"/>
</dbReference>
<evidence type="ECO:0000256" key="2">
    <source>
        <dbReference type="ARBA" id="ARBA00003921"/>
    </source>
</evidence>
<comment type="pathway">
    <text evidence="4 22">Cell wall biogenesis; peptidoglycan biosynthesis.</text>
</comment>
<proteinExistence type="inferred from homology"/>
<gene>
    <name evidence="22" type="primary">ddl</name>
    <name evidence="28" type="ORF">BHE16_01560</name>
</gene>
<dbReference type="NCBIfam" id="TIGR01205">
    <property type="entry name" value="D_ala_D_alaTIGR"/>
    <property type="match status" value="1"/>
</dbReference>
<dbReference type="EC" id="6.3.2.4" evidence="6 22"/>
<dbReference type="HAMAP" id="MF_00047">
    <property type="entry name" value="Dala_Dala_lig"/>
    <property type="match status" value="1"/>
</dbReference>
<dbReference type="UniPathway" id="UPA00219"/>
<dbReference type="GO" id="GO:0005524">
    <property type="term" value="F:ATP binding"/>
    <property type="evidence" value="ECO:0007669"/>
    <property type="project" value="UniProtKB-UniRule"/>
</dbReference>
<evidence type="ECO:0000256" key="6">
    <source>
        <dbReference type="ARBA" id="ARBA00012216"/>
    </source>
</evidence>
<evidence type="ECO:0000256" key="21">
    <source>
        <dbReference type="ARBA" id="ARBA00077154"/>
    </source>
</evidence>
<dbReference type="NCBIfam" id="NF002528">
    <property type="entry name" value="PRK01966.1-4"/>
    <property type="match status" value="1"/>
</dbReference>
<feature type="domain" description="ATP-grasp" evidence="27">
    <location>
        <begin position="156"/>
        <end position="367"/>
    </location>
</feature>
<name>A0A1L2ZL43_9MICC</name>
<comment type="similarity">
    <text evidence="5 22">Belongs to the D-alanine--D-alanine ligase family.</text>
</comment>
<reference evidence="28 29" key="1">
    <citation type="submission" date="2016-11" db="EMBL/GenBank/DDBJ databases">
        <title>Genome sequencing of Zhihengliuella aestuarii B18 antagonistic to Plasmodiophora brassicae.</title>
        <authorList>
            <person name="Luo Y."/>
        </authorList>
    </citation>
    <scope>NUCLEOTIDE SEQUENCE [LARGE SCALE GENOMIC DNA]</scope>
    <source>
        <strain evidence="28 29">B18</strain>
    </source>
</reference>
<feature type="active site" evidence="23">
    <location>
        <position position="18"/>
    </location>
</feature>
<dbReference type="SUPFAM" id="SSF56059">
    <property type="entry name" value="Glutathione synthetase ATP-binding domain-like"/>
    <property type="match status" value="1"/>
</dbReference>
<dbReference type="FunFam" id="3.30.1490.20:FF:000007">
    <property type="entry name" value="D-alanine--D-alanine ligase"/>
    <property type="match status" value="1"/>
</dbReference>
<comment type="catalytic activity">
    <reaction evidence="17 22">
        <text>2 D-alanine + ATP = D-alanyl-D-alanine + ADP + phosphate + H(+)</text>
        <dbReference type="Rhea" id="RHEA:11224"/>
        <dbReference type="ChEBI" id="CHEBI:15378"/>
        <dbReference type="ChEBI" id="CHEBI:30616"/>
        <dbReference type="ChEBI" id="CHEBI:43474"/>
        <dbReference type="ChEBI" id="CHEBI:57416"/>
        <dbReference type="ChEBI" id="CHEBI:57822"/>
        <dbReference type="ChEBI" id="CHEBI:456216"/>
        <dbReference type="EC" id="6.3.2.4"/>
    </reaction>
</comment>
<feature type="binding site" evidence="24">
    <location>
        <begin position="196"/>
        <end position="198"/>
    </location>
    <ligand>
        <name>ATP</name>
        <dbReference type="ChEBI" id="CHEBI:30616"/>
    </ligand>
</feature>
<keyword evidence="15 25" id="KW-0464">Manganese</keyword>
<feature type="binding site" evidence="25">
    <location>
        <position position="334"/>
    </location>
    <ligand>
        <name>Mg(2+)</name>
        <dbReference type="ChEBI" id="CHEBI:18420"/>
        <label>1</label>
    </ligand>
</feature>
<protein>
    <recommendedName>
        <fullName evidence="19 22">D-alanine--D-alanine ligase</fullName>
        <ecNumber evidence="6 22">6.3.2.4</ecNumber>
    </recommendedName>
    <alternativeName>
        <fullName evidence="21 22">D-Ala-D-Ala ligase</fullName>
    </alternativeName>
    <alternativeName>
        <fullName evidence="20 22">D-alanylalanine synthetase</fullName>
    </alternativeName>
</protein>
<keyword evidence="13 22" id="KW-0133">Cell shape</keyword>
<dbReference type="RefSeq" id="WP_071893396.1">
    <property type="nucleotide sequence ID" value="NZ_CP018135.1"/>
</dbReference>
<dbReference type="STRING" id="556325.BHE16_01560"/>
<evidence type="ECO:0000256" key="4">
    <source>
        <dbReference type="ARBA" id="ARBA00004752"/>
    </source>
</evidence>
<dbReference type="Gene3D" id="3.40.50.20">
    <property type="match status" value="1"/>
</dbReference>
<dbReference type="KEGG" id="nae:BHE16_01560"/>
<accession>A0A1L2ZL43</accession>
<evidence type="ECO:0000256" key="13">
    <source>
        <dbReference type="ARBA" id="ARBA00022960"/>
    </source>
</evidence>
<evidence type="ECO:0000259" key="27">
    <source>
        <dbReference type="PROSITE" id="PS50975"/>
    </source>
</evidence>
<keyword evidence="12 25" id="KW-0460">Magnesium</keyword>
<dbReference type="GO" id="GO:0071555">
    <property type="term" value="P:cell wall organization"/>
    <property type="evidence" value="ECO:0007669"/>
    <property type="project" value="UniProtKB-KW"/>
</dbReference>
<dbReference type="PANTHER" id="PTHR23132:SF25">
    <property type="entry name" value="D-ALANINE--D-ALANINE LIGASE A"/>
    <property type="match status" value="1"/>
</dbReference>
<dbReference type="GO" id="GO:0009252">
    <property type="term" value="P:peptidoglycan biosynthetic process"/>
    <property type="evidence" value="ECO:0007669"/>
    <property type="project" value="UniProtKB-UniRule"/>
</dbReference>
<dbReference type="OrthoDB" id="9813261at2"/>
<evidence type="ECO:0000256" key="7">
    <source>
        <dbReference type="ARBA" id="ARBA00022490"/>
    </source>
</evidence>
<feature type="binding site" evidence="24">
    <location>
        <begin position="204"/>
        <end position="205"/>
    </location>
    <ligand>
        <name>ATP</name>
        <dbReference type="ChEBI" id="CHEBI:30616"/>
    </ligand>
</feature>
<evidence type="ECO:0000256" key="20">
    <source>
        <dbReference type="ARBA" id="ARBA00076288"/>
    </source>
</evidence>
<dbReference type="EMBL" id="CP018135">
    <property type="protein sequence ID" value="APF39920.1"/>
    <property type="molecule type" value="Genomic_DNA"/>
</dbReference>
<keyword evidence="16 22" id="KW-0961">Cell wall biogenesis/degradation</keyword>
<dbReference type="FunFam" id="3.30.470.20:FF:000008">
    <property type="entry name" value="D-alanine--D-alanine ligase"/>
    <property type="match status" value="1"/>
</dbReference>
<evidence type="ECO:0000256" key="24">
    <source>
        <dbReference type="PIRSR" id="PIRSR039102-2"/>
    </source>
</evidence>
<feature type="binding site" evidence="24">
    <location>
        <begin position="333"/>
        <end position="334"/>
    </location>
    <ligand>
        <name>ATP</name>
        <dbReference type="ChEBI" id="CHEBI:30616"/>
    </ligand>
</feature>
<evidence type="ECO:0000256" key="25">
    <source>
        <dbReference type="PIRSR" id="PIRSR039102-3"/>
    </source>
</evidence>
<evidence type="ECO:0000256" key="8">
    <source>
        <dbReference type="ARBA" id="ARBA00022598"/>
    </source>
</evidence>
<dbReference type="GO" id="GO:0008716">
    <property type="term" value="F:D-alanine-D-alanine ligase activity"/>
    <property type="evidence" value="ECO:0007669"/>
    <property type="project" value="UniProtKB-UniRule"/>
</dbReference>
<dbReference type="InterPro" id="IPR016185">
    <property type="entry name" value="PreATP-grasp_dom_sf"/>
</dbReference>
<evidence type="ECO:0000256" key="22">
    <source>
        <dbReference type="HAMAP-Rule" id="MF_00047"/>
    </source>
</evidence>
<dbReference type="PIRSF" id="PIRSF039102">
    <property type="entry name" value="Ddl/VanB"/>
    <property type="match status" value="1"/>
</dbReference>
<evidence type="ECO:0000256" key="26">
    <source>
        <dbReference type="PROSITE-ProRule" id="PRU00409"/>
    </source>
</evidence>
<keyword evidence="8 22" id="KW-0436">Ligase</keyword>
<feature type="binding site" evidence="25">
    <location>
        <position position="321"/>
    </location>
    <ligand>
        <name>Mg(2+)</name>
        <dbReference type="ChEBI" id="CHEBI:18420"/>
        <label>1</label>
    </ligand>
</feature>
<comment type="function">
    <text evidence="2 22">Cell wall formation.</text>
</comment>
<evidence type="ECO:0000256" key="17">
    <source>
        <dbReference type="ARBA" id="ARBA00047614"/>
    </source>
</evidence>
<evidence type="ECO:0000256" key="23">
    <source>
        <dbReference type="PIRSR" id="PIRSR039102-1"/>
    </source>
</evidence>
<evidence type="ECO:0000256" key="11">
    <source>
        <dbReference type="ARBA" id="ARBA00022840"/>
    </source>
</evidence>
<evidence type="ECO:0000256" key="3">
    <source>
        <dbReference type="ARBA" id="ARBA00004496"/>
    </source>
</evidence>
<dbReference type="Proteomes" id="UP000183530">
    <property type="component" value="Chromosome"/>
</dbReference>
<organism evidence="28 29">
    <name type="scientific">Neomicrococcus aestuarii</name>
    <dbReference type="NCBI Taxonomy" id="556325"/>
    <lineage>
        <taxon>Bacteria</taxon>
        <taxon>Bacillati</taxon>
        <taxon>Actinomycetota</taxon>
        <taxon>Actinomycetes</taxon>
        <taxon>Micrococcales</taxon>
        <taxon>Micrococcaceae</taxon>
        <taxon>Neomicrococcus</taxon>
    </lineage>
</organism>
<evidence type="ECO:0000256" key="5">
    <source>
        <dbReference type="ARBA" id="ARBA00010871"/>
    </source>
</evidence>
<dbReference type="PROSITE" id="PS00843">
    <property type="entry name" value="DALA_DALA_LIGASE_1"/>
    <property type="match status" value="1"/>
</dbReference>
<keyword evidence="9 25" id="KW-0479">Metal-binding</keyword>
<dbReference type="InterPro" id="IPR005905">
    <property type="entry name" value="D_ala_D_ala"/>
</dbReference>
<comment type="cofactor">
    <cofactor evidence="25">
        <name>Mg(2+)</name>
        <dbReference type="ChEBI" id="CHEBI:18420"/>
    </cofactor>
    <cofactor evidence="25">
        <name>Mn(2+)</name>
        <dbReference type="ChEBI" id="CHEBI:29035"/>
    </cofactor>
    <text evidence="25">Binds 2 magnesium or manganese ions per subunit.</text>
</comment>
<dbReference type="Gene3D" id="3.30.1490.20">
    <property type="entry name" value="ATP-grasp fold, A domain"/>
    <property type="match status" value="1"/>
</dbReference>
<feature type="binding site" evidence="25">
    <location>
        <position position="334"/>
    </location>
    <ligand>
        <name>Mg(2+)</name>
        <dbReference type="ChEBI" id="CHEBI:18420"/>
        <label>2</label>
    </ligand>
</feature>
<dbReference type="GO" id="GO:0005829">
    <property type="term" value="C:cytosol"/>
    <property type="evidence" value="ECO:0007669"/>
    <property type="project" value="TreeGrafter"/>
</dbReference>
<dbReference type="PROSITE" id="PS00844">
    <property type="entry name" value="DALA_DALA_LIGASE_2"/>
    <property type="match status" value="1"/>
</dbReference>
<evidence type="ECO:0000256" key="16">
    <source>
        <dbReference type="ARBA" id="ARBA00023316"/>
    </source>
</evidence>
<keyword evidence="14 22" id="KW-0573">Peptidoglycan synthesis</keyword>
<dbReference type="NCBIfam" id="NF002378">
    <property type="entry name" value="PRK01372.1"/>
    <property type="match status" value="1"/>
</dbReference>
<evidence type="ECO:0000256" key="10">
    <source>
        <dbReference type="ARBA" id="ARBA00022741"/>
    </source>
</evidence>